<dbReference type="Proteomes" id="UP000499080">
    <property type="component" value="Unassembled WGS sequence"/>
</dbReference>
<keyword evidence="1" id="KW-1133">Transmembrane helix</keyword>
<keyword evidence="1" id="KW-0472">Membrane</keyword>
<proteinExistence type="predicted"/>
<evidence type="ECO:0000313" key="3">
    <source>
        <dbReference type="Proteomes" id="UP000499080"/>
    </source>
</evidence>
<name>A0A4Y2AN22_ARAVE</name>
<dbReference type="EMBL" id="BGPR01000022">
    <property type="protein sequence ID" value="GBL80646.1"/>
    <property type="molecule type" value="Genomic_DNA"/>
</dbReference>
<accession>A0A4Y2AN22</accession>
<keyword evidence="1" id="KW-0812">Transmembrane</keyword>
<sequence length="100" mass="11500">MGQIWNPHSNSFILTFLTLAFMITWAHYSTVKNQKYMLCTEIKCGLVALGFGTEWLRVREPIPPPIRRSLRFGARKMPRGQTSNCWCEVDVWNGGIVLVI</sequence>
<evidence type="ECO:0000313" key="2">
    <source>
        <dbReference type="EMBL" id="GBL80646.1"/>
    </source>
</evidence>
<reference evidence="2 3" key="1">
    <citation type="journal article" date="2019" name="Sci. Rep.">
        <title>Orb-weaving spider Araneus ventricosus genome elucidates the spidroin gene catalogue.</title>
        <authorList>
            <person name="Kono N."/>
            <person name="Nakamura H."/>
            <person name="Ohtoshi R."/>
            <person name="Moran D.A.P."/>
            <person name="Shinohara A."/>
            <person name="Yoshida Y."/>
            <person name="Fujiwara M."/>
            <person name="Mori M."/>
            <person name="Tomita M."/>
            <person name="Arakawa K."/>
        </authorList>
    </citation>
    <scope>NUCLEOTIDE SEQUENCE [LARGE SCALE GENOMIC DNA]</scope>
</reference>
<dbReference type="AlphaFoldDB" id="A0A4Y2AN22"/>
<comment type="caution">
    <text evidence="2">The sequence shown here is derived from an EMBL/GenBank/DDBJ whole genome shotgun (WGS) entry which is preliminary data.</text>
</comment>
<gene>
    <name evidence="2" type="ORF">AVEN_225309_1</name>
</gene>
<feature type="transmembrane region" description="Helical" evidence="1">
    <location>
        <begin position="12"/>
        <end position="28"/>
    </location>
</feature>
<protein>
    <submittedName>
        <fullName evidence="2">Uncharacterized protein</fullName>
    </submittedName>
</protein>
<evidence type="ECO:0000256" key="1">
    <source>
        <dbReference type="SAM" id="Phobius"/>
    </source>
</evidence>
<keyword evidence="3" id="KW-1185">Reference proteome</keyword>
<organism evidence="2 3">
    <name type="scientific">Araneus ventricosus</name>
    <name type="common">Orbweaver spider</name>
    <name type="synonym">Epeira ventricosa</name>
    <dbReference type="NCBI Taxonomy" id="182803"/>
    <lineage>
        <taxon>Eukaryota</taxon>
        <taxon>Metazoa</taxon>
        <taxon>Ecdysozoa</taxon>
        <taxon>Arthropoda</taxon>
        <taxon>Chelicerata</taxon>
        <taxon>Arachnida</taxon>
        <taxon>Araneae</taxon>
        <taxon>Araneomorphae</taxon>
        <taxon>Entelegynae</taxon>
        <taxon>Araneoidea</taxon>
        <taxon>Araneidae</taxon>
        <taxon>Araneus</taxon>
    </lineage>
</organism>